<feature type="signal peptide" evidence="5">
    <location>
        <begin position="1"/>
        <end position="18"/>
    </location>
</feature>
<keyword evidence="4" id="KW-0325">Glycoprotein</keyword>
<organism evidence="7 8">
    <name type="scientific">Hyalella azteca</name>
    <name type="common">Amphipod</name>
    <dbReference type="NCBI Taxonomy" id="294128"/>
    <lineage>
        <taxon>Eukaryota</taxon>
        <taxon>Metazoa</taxon>
        <taxon>Ecdysozoa</taxon>
        <taxon>Arthropoda</taxon>
        <taxon>Crustacea</taxon>
        <taxon>Multicrustacea</taxon>
        <taxon>Malacostraca</taxon>
        <taxon>Eumalacostraca</taxon>
        <taxon>Peracarida</taxon>
        <taxon>Amphipoda</taxon>
        <taxon>Senticaudata</taxon>
        <taxon>Talitrida</taxon>
        <taxon>Talitroidea</taxon>
        <taxon>Hyalellidae</taxon>
        <taxon>Hyalella</taxon>
    </lineage>
</organism>
<evidence type="ECO:0000313" key="8">
    <source>
        <dbReference type="RefSeq" id="XP_047738406.1"/>
    </source>
</evidence>
<dbReference type="GeneID" id="108683207"/>
<dbReference type="InterPro" id="IPR029058">
    <property type="entry name" value="AB_hydrolase_fold"/>
</dbReference>
<evidence type="ECO:0000259" key="6">
    <source>
        <dbReference type="Pfam" id="PF00135"/>
    </source>
</evidence>
<keyword evidence="7" id="KW-1185">Reference proteome</keyword>
<feature type="domain" description="Carboxylesterase type B" evidence="6">
    <location>
        <begin position="231"/>
        <end position="638"/>
    </location>
</feature>
<evidence type="ECO:0000256" key="1">
    <source>
        <dbReference type="ARBA" id="ARBA00005964"/>
    </source>
</evidence>
<dbReference type="Gene3D" id="3.40.50.1820">
    <property type="entry name" value="alpha/beta hydrolase"/>
    <property type="match status" value="1"/>
</dbReference>
<dbReference type="RefSeq" id="XP_047738406.1">
    <property type="nucleotide sequence ID" value="XM_047882450.1"/>
</dbReference>
<feature type="chain" id="PRO_5038164619" description="Carboxylic ester hydrolase" evidence="5">
    <location>
        <begin position="19"/>
        <end position="694"/>
    </location>
</feature>
<dbReference type="InterPro" id="IPR002018">
    <property type="entry name" value="CarbesteraseB"/>
</dbReference>
<evidence type="ECO:0000256" key="2">
    <source>
        <dbReference type="ARBA" id="ARBA00022487"/>
    </source>
</evidence>
<proteinExistence type="inferred from homology"/>
<keyword evidence="5" id="KW-0732">Signal</keyword>
<dbReference type="InterPro" id="IPR019826">
    <property type="entry name" value="Carboxylesterase_B_AS"/>
</dbReference>
<evidence type="ECO:0000256" key="3">
    <source>
        <dbReference type="ARBA" id="ARBA00022801"/>
    </source>
</evidence>
<evidence type="ECO:0000313" key="7">
    <source>
        <dbReference type="Proteomes" id="UP000694843"/>
    </source>
</evidence>
<dbReference type="InterPro" id="IPR051093">
    <property type="entry name" value="Neuroligin/BSAL"/>
</dbReference>
<dbReference type="Proteomes" id="UP000694843">
    <property type="component" value="Unplaced"/>
</dbReference>
<dbReference type="AlphaFoldDB" id="A0A979FPK0"/>
<comment type="similarity">
    <text evidence="1 5">Belongs to the type-B carboxylesterase/lipase family.</text>
</comment>
<sequence>MASVVLTSLLMMLASVMLTSVLMLAPFTPCVVGSIGSSARGDVVLRSSAGAIRGQIFRMPDGSTGSRFLGINYAKPPINDRRFRAPEAAEAWEGVYDATNFGPSCLQPHMYDVWMMAPQPNRSFGSASVQQEAQEPWLYLVQDYLLHTSEDCLSLNVYTPFVSEQLNTSTESASEWLLHRAGYCLLQVTASCRLLPPAGYCIVQVTASCRSLPPAGQCLLQVTASCRSLPPAGFLSTGDAAAPGNWGLLDQRLALTWLQDHVASFGGDPTRVLLAGNSAGGASVLLHLMSPRSRGLFSRVAAMSGCALGPWAIQRRPLHFARRLGLSLACDDPDSRRLVDCLRGVDAHDLLTNATEQLTDGLWIAFAAVVEGEDAPDAFLPLHPKQALMGGHYSTDVPVFLTVTRDEVSIWYKNTAFEPKVFQLENWIGRIVRHIFAPLELNADTLSVVTHAVLGEYLYSQGYEPSLKYEASDLMFEHPAFVPSDMLTDGRQTLNGTAAVSIIASLISDVGLLVPCVEEAGLLAQRSRVYVAQFAFVSPDDVKILDEPWIGAYHEHELQYLFGLPYWHLKNTLRHPSNKYFSDVIMTIFSQFAEQGYPNGPESSDPWPQYRRPGDAVLSVGINTTVKYNFLLDRVTFWKKFLPLLTNWPFPTRNGASSMWDSVRPLTCAALVLLPLMNALLTHAIQRMCTLVAR</sequence>
<dbReference type="Pfam" id="PF00135">
    <property type="entry name" value="COesterase"/>
    <property type="match status" value="2"/>
</dbReference>
<feature type="domain" description="Carboxylesterase type B" evidence="6">
    <location>
        <begin position="45"/>
        <end position="161"/>
    </location>
</feature>
<evidence type="ECO:0000256" key="4">
    <source>
        <dbReference type="ARBA" id="ARBA00023180"/>
    </source>
</evidence>
<accession>A0A979FPK0</accession>
<protein>
    <recommendedName>
        <fullName evidence="5">Carboxylic ester hydrolase</fullName>
        <ecNumber evidence="5">3.1.1.-</ecNumber>
    </recommendedName>
</protein>
<keyword evidence="3 5" id="KW-0378">Hydrolase</keyword>
<gene>
    <name evidence="8" type="primary">LOC108683207</name>
</gene>
<dbReference type="EC" id="3.1.1.-" evidence="5"/>
<dbReference type="PROSITE" id="PS00122">
    <property type="entry name" value="CARBOXYLESTERASE_B_1"/>
    <property type="match status" value="1"/>
</dbReference>
<dbReference type="PANTHER" id="PTHR43903">
    <property type="entry name" value="NEUROLIGIN"/>
    <property type="match status" value="1"/>
</dbReference>
<dbReference type="GO" id="GO:0052689">
    <property type="term" value="F:carboxylic ester hydrolase activity"/>
    <property type="evidence" value="ECO:0007669"/>
    <property type="project" value="UniProtKB-KW"/>
</dbReference>
<dbReference type="OMA" id="CPQIWET"/>
<reference evidence="8" key="1">
    <citation type="submission" date="2025-08" db="UniProtKB">
        <authorList>
            <consortium name="RefSeq"/>
        </authorList>
    </citation>
    <scope>IDENTIFICATION</scope>
    <source>
        <tissue evidence="8">Whole organism</tissue>
    </source>
</reference>
<keyword evidence="2" id="KW-0719">Serine esterase</keyword>
<name>A0A979FPK0_HYAAZ</name>
<dbReference type="KEGG" id="hazt:108683207"/>
<evidence type="ECO:0000256" key="5">
    <source>
        <dbReference type="RuleBase" id="RU361235"/>
    </source>
</evidence>
<dbReference type="SUPFAM" id="SSF53474">
    <property type="entry name" value="alpha/beta-Hydrolases"/>
    <property type="match status" value="1"/>
</dbReference>
<dbReference type="OrthoDB" id="408631at2759"/>